<proteinExistence type="predicted"/>
<comment type="caution">
    <text evidence="1">The sequence shown here is derived from an EMBL/GenBank/DDBJ whole genome shotgun (WGS) entry which is preliminary data.</text>
</comment>
<sequence length="163" mass="16806">MIILFVSSSLRGAASRKTQKIVLLHQMFTIASRCTGAAIAVRPRTIVARAPAEARCRAAYSKLGARAGLISGEIRLTLARSRRAPIIWITVARVAIPSAAVVGAIATEAVDTTAAPEMGSTGRTPIIGATGAVLRLRAVFVDAVIRAAPAKAVGRAAIAKSAP</sequence>
<dbReference type="Proteomes" id="UP000297299">
    <property type="component" value="Unassembled WGS sequence"/>
</dbReference>
<evidence type="ECO:0000313" key="1">
    <source>
        <dbReference type="EMBL" id="TEY84113.1"/>
    </source>
</evidence>
<reference evidence="1 2" key="1">
    <citation type="submission" date="2017-11" db="EMBL/GenBank/DDBJ databases">
        <title>Comparative genomics of Botrytis spp.</title>
        <authorList>
            <person name="Valero-Jimenez C.A."/>
            <person name="Tapia P."/>
            <person name="Veloso J."/>
            <person name="Silva-Moreno E."/>
            <person name="Staats M."/>
            <person name="Valdes J.H."/>
            <person name="Van Kan J.A.L."/>
        </authorList>
    </citation>
    <scope>NUCLEOTIDE SEQUENCE [LARGE SCALE GENOMIC DNA]</scope>
    <source>
        <strain evidence="1 2">MUCL2830</strain>
    </source>
</reference>
<gene>
    <name evidence="1" type="ORF">BOTCAL_0021g00360</name>
</gene>
<accession>A0A4Y8DHD8</accession>
<organism evidence="1 2">
    <name type="scientific">Botryotinia calthae</name>
    <dbReference type="NCBI Taxonomy" id="38488"/>
    <lineage>
        <taxon>Eukaryota</taxon>
        <taxon>Fungi</taxon>
        <taxon>Dikarya</taxon>
        <taxon>Ascomycota</taxon>
        <taxon>Pezizomycotina</taxon>
        <taxon>Leotiomycetes</taxon>
        <taxon>Helotiales</taxon>
        <taxon>Sclerotiniaceae</taxon>
        <taxon>Botryotinia</taxon>
    </lineage>
</organism>
<protein>
    <submittedName>
        <fullName evidence="1">Uncharacterized protein</fullName>
    </submittedName>
</protein>
<dbReference type="EMBL" id="PHWZ01000021">
    <property type="protein sequence ID" value="TEY84113.1"/>
    <property type="molecule type" value="Genomic_DNA"/>
</dbReference>
<evidence type="ECO:0000313" key="2">
    <source>
        <dbReference type="Proteomes" id="UP000297299"/>
    </source>
</evidence>
<name>A0A4Y8DHD8_9HELO</name>
<keyword evidence="2" id="KW-1185">Reference proteome</keyword>
<dbReference type="AlphaFoldDB" id="A0A4Y8DHD8"/>